<dbReference type="InterPro" id="IPR034139">
    <property type="entry name" value="TOPRIM_OLD"/>
</dbReference>
<dbReference type="InterPro" id="IPR051396">
    <property type="entry name" value="Bact_Antivir_Def_Nuclease"/>
</dbReference>
<name>A0AAU9ED53_9BACT</name>
<dbReference type="EMBL" id="AP028679">
    <property type="protein sequence ID" value="BEQ15063.1"/>
    <property type="molecule type" value="Genomic_DNA"/>
</dbReference>
<dbReference type="Pfam" id="PF20469">
    <property type="entry name" value="OLD-like_TOPRIM"/>
    <property type="match status" value="1"/>
</dbReference>
<reference evidence="4" key="1">
    <citation type="journal article" date="2023" name="Arch. Microbiol.">
        <title>Desulfoferula mesophilus gen. nov. sp. nov., a mesophilic sulfate-reducing bacterium isolated from a brackish lake sediment.</title>
        <authorList>
            <person name="Watanabe T."/>
            <person name="Yabe T."/>
            <person name="Tsuji J.M."/>
            <person name="Fukui M."/>
        </authorList>
    </citation>
    <scope>NUCLEOTIDE SEQUENCE [LARGE SCALE GENOMIC DNA]</scope>
    <source>
        <strain evidence="4">12FAK</strain>
    </source>
</reference>
<gene>
    <name evidence="3" type="ORF">FAK_21290</name>
</gene>
<keyword evidence="4" id="KW-1185">Reference proteome</keyword>
<evidence type="ECO:0000313" key="3">
    <source>
        <dbReference type="EMBL" id="BEQ15063.1"/>
    </source>
</evidence>
<dbReference type="Gene3D" id="3.40.50.300">
    <property type="entry name" value="P-loop containing nucleotide triphosphate hydrolases"/>
    <property type="match status" value="1"/>
</dbReference>
<dbReference type="RefSeq" id="WP_338598949.1">
    <property type="nucleotide sequence ID" value="NZ_AP028679.1"/>
</dbReference>
<dbReference type="Pfam" id="PF13175">
    <property type="entry name" value="AAA_15"/>
    <property type="match status" value="2"/>
</dbReference>
<evidence type="ECO:0000313" key="4">
    <source>
        <dbReference type="Proteomes" id="UP001366166"/>
    </source>
</evidence>
<dbReference type="InterPro" id="IPR041685">
    <property type="entry name" value="AAA_GajA/Old/RecF-like"/>
</dbReference>
<feature type="domain" description="Endonuclease GajA/Old nuclease/RecF-like AAA" evidence="1">
    <location>
        <begin position="1"/>
        <end position="80"/>
    </location>
</feature>
<dbReference type="SUPFAM" id="SSF52540">
    <property type="entry name" value="P-loop containing nucleoside triphosphate hydrolases"/>
    <property type="match status" value="1"/>
</dbReference>
<dbReference type="CDD" id="cd01026">
    <property type="entry name" value="TOPRIM_OLD"/>
    <property type="match status" value="1"/>
</dbReference>
<accession>A0AAU9ED53</accession>
<evidence type="ECO:0000259" key="1">
    <source>
        <dbReference type="Pfam" id="PF13175"/>
    </source>
</evidence>
<proteinExistence type="predicted"/>
<dbReference type="PANTHER" id="PTHR43581:SF2">
    <property type="entry name" value="EXCINUCLEASE ATPASE SUBUNIT"/>
    <property type="match status" value="1"/>
</dbReference>
<dbReference type="PANTHER" id="PTHR43581">
    <property type="entry name" value="ATP/GTP PHOSPHATASE"/>
    <property type="match status" value="1"/>
</dbReference>
<feature type="domain" description="Endonuclease GajA/Old nuclease/RecF-like AAA" evidence="1">
    <location>
        <begin position="152"/>
        <end position="336"/>
    </location>
</feature>
<organism evidence="3 4">
    <name type="scientific">Desulfoferula mesophila</name>
    <dbReference type="NCBI Taxonomy" id="3058419"/>
    <lineage>
        <taxon>Bacteria</taxon>
        <taxon>Pseudomonadati</taxon>
        <taxon>Thermodesulfobacteriota</taxon>
        <taxon>Desulfarculia</taxon>
        <taxon>Desulfarculales</taxon>
        <taxon>Desulfarculaceae</taxon>
        <taxon>Desulfoferula</taxon>
    </lineage>
</organism>
<dbReference type="Proteomes" id="UP001366166">
    <property type="component" value="Chromosome"/>
</dbReference>
<evidence type="ECO:0000259" key="2">
    <source>
        <dbReference type="Pfam" id="PF20469"/>
    </source>
</evidence>
<dbReference type="AlphaFoldDB" id="A0AAU9ED53"/>
<protein>
    <recommendedName>
        <fullName evidence="5">ATP-dependent endonuclease of the OLD family</fullName>
    </recommendedName>
</protein>
<evidence type="ECO:0008006" key="5">
    <source>
        <dbReference type="Google" id="ProtNLM"/>
    </source>
</evidence>
<feature type="domain" description="OLD protein-like TOPRIM" evidence="2">
    <location>
        <begin position="388"/>
        <end position="452"/>
    </location>
</feature>
<dbReference type="KEGG" id="dmp:FAK_21290"/>
<sequence length="577" mass="64732">MKLKALTITNFAGIGEPGITVPIDDIVVLIGPNNSGKSSVLDAYEAFANTGAALPVKSFHNEDPHNTVEIIGIFTEITDDDREALSSKWEYQDTQFGHAMKLKWEWANPEQGGLKYSWNPEKGEWVKGGMGGWDTLITSRIPVPLRIKPTDDHEITEKQIIDILTSAAKAALKKDGTKANKVLSELQSLADSFVKEVQEDLDDVCKNITNKINPIFPGHKVEFQQSIGKIDPDKIISTGSHIRISEPDKDSIPLSHQGAGMRRTFLWSSLGTLAEMGKVKQKKTAIPPERQRILLIEEPESFLHPPMIRSARDALYQLAEIAEWQVMTCTHSPIFIDVSKPHTTILRIEKKTFGSPRVFRSSDANFSEDDREQLRMVRSCHPTVAEFFFADTVLLVEGETEHAIFTYLMSQDNGDSGHWCHVVNCMGKPNIPLFAKILNQFGTPYTIIHDTDSPKVQRSGKWIASGMWTINKRIAEVVGFRDGKLPPCSLLAHIPDFEGYYFGEKIKSNKPYHAISKVRSAEFQASPKFAELLNIIHEPSKCDHAGIYSSYNELKVRVKDWVSETKPAPPEAWEIED</sequence>
<dbReference type="InterPro" id="IPR027417">
    <property type="entry name" value="P-loop_NTPase"/>
</dbReference>